<dbReference type="AlphaFoldDB" id="A0A1W1ZB69"/>
<name>A0A1W1ZB69_9FLAO</name>
<gene>
    <name evidence="4" type="ORF">SAMN05660703_1334</name>
</gene>
<dbReference type="EC" id="1.1.1.88" evidence="3"/>
<dbReference type="PANTHER" id="PTHR10572:SF24">
    <property type="entry name" value="3-HYDROXY-3-METHYLGLUTARYL-COENZYME A REDUCTASE"/>
    <property type="match status" value="1"/>
</dbReference>
<evidence type="ECO:0000313" key="4">
    <source>
        <dbReference type="EMBL" id="SMC45679.1"/>
    </source>
</evidence>
<dbReference type="InterPro" id="IPR004553">
    <property type="entry name" value="HMG_CoA_Rdtase_bac-typ"/>
</dbReference>
<dbReference type="SUPFAM" id="SSF56542">
    <property type="entry name" value="Substrate-binding domain of HMG-CoA reductase"/>
    <property type="match status" value="1"/>
</dbReference>
<dbReference type="Gene3D" id="3.90.770.10">
    <property type="entry name" value="3-hydroxy-3-methylglutaryl-coenzyme A Reductase, Chain A, domain 2"/>
    <property type="match status" value="2"/>
</dbReference>
<reference evidence="4 5" key="1">
    <citation type="submission" date="2017-04" db="EMBL/GenBank/DDBJ databases">
        <authorList>
            <person name="Afonso C.L."/>
            <person name="Miller P.J."/>
            <person name="Scott M.A."/>
            <person name="Spackman E."/>
            <person name="Goraichik I."/>
            <person name="Dimitrov K.M."/>
            <person name="Suarez D.L."/>
            <person name="Swayne D.E."/>
        </authorList>
    </citation>
    <scope>NUCLEOTIDE SEQUENCE [LARGE SCALE GENOMIC DNA]</scope>
    <source>
        <strain evidence="4 5">DSM 21164</strain>
    </source>
</reference>
<dbReference type="SUPFAM" id="SSF55035">
    <property type="entry name" value="NAD-binding domain of HMG-CoA reductase"/>
    <property type="match status" value="1"/>
</dbReference>
<dbReference type="NCBIfam" id="TIGR00532">
    <property type="entry name" value="HMG_CoA_R_NAD"/>
    <property type="match status" value="1"/>
</dbReference>
<comment type="similarity">
    <text evidence="1 3">Belongs to the HMG-CoA reductase family.</text>
</comment>
<dbReference type="InterPro" id="IPR023076">
    <property type="entry name" value="HMG_CoA_Rdtase_CS"/>
</dbReference>
<comment type="pathway">
    <text evidence="3">Metabolic intermediate metabolism; (R)-mevalonate degradation; (S)-3-hydroxy-3-methylglutaryl-CoA from (R)-mevalonate: step 1/1.</text>
</comment>
<dbReference type="InterPro" id="IPR002202">
    <property type="entry name" value="HMG_CoA_Rdtase"/>
</dbReference>
<protein>
    <recommendedName>
        <fullName evidence="3">3-hydroxy-3-methylglutaryl coenzyme A reductase</fullName>
        <shortName evidence="3">HMG-CoA reductase</shortName>
        <ecNumber evidence="3">1.1.1.88</ecNumber>
    </recommendedName>
</protein>
<dbReference type="InterPro" id="IPR009029">
    <property type="entry name" value="HMG_CoA_Rdtase_sub-bd_dom_sf"/>
</dbReference>
<proteinExistence type="inferred from homology"/>
<dbReference type="GO" id="GO:0015936">
    <property type="term" value="P:coenzyme A metabolic process"/>
    <property type="evidence" value="ECO:0007669"/>
    <property type="project" value="InterPro"/>
</dbReference>
<comment type="catalytic activity">
    <reaction evidence="3">
        <text>(R)-mevalonate + 2 NAD(+) + CoA = (3S)-3-hydroxy-3-methylglutaryl-CoA + 2 NADH + 2 H(+)</text>
        <dbReference type="Rhea" id="RHEA:14833"/>
        <dbReference type="ChEBI" id="CHEBI:15378"/>
        <dbReference type="ChEBI" id="CHEBI:36464"/>
        <dbReference type="ChEBI" id="CHEBI:43074"/>
        <dbReference type="ChEBI" id="CHEBI:57287"/>
        <dbReference type="ChEBI" id="CHEBI:57540"/>
        <dbReference type="ChEBI" id="CHEBI:57945"/>
        <dbReference type="EC" id="1.1.1.88"/>
    </reaction>
</comment>
<dbReference type="CDD" id="cd00644">
    <property type="entry name" value="HMG-CoA_reductase_classII"/>
    <property type="match status" value="1"/>
</dbReference>
<evidence type="ECO:0000256" key="2">
    <source>
        <dbReference type="ARBA" id="ARBA00023002"/>
    </source>
</evidence>
<dbReference type="PANTHER" id="PTHR10572">
    <property type="entry name" value="3-HYDROXY-3-METHYLGLUTARYL-COENZYME A REDUCTASE"/>
    <property type="match status" value="1"/>
</dbReference>
<dbReference type="PROSITE" id="PS50065">
    <property type="entry name" value="HMG_COA_REDUCTASE_4"/>
    <property type="match status" value="1"/>
</dbReference>
<dbReference type="Pfam" id="PF00368">
    <property type="entry name" value="HMG-CoA_red"/>
    <property type="match status" value="1"/>
</dbReference>
<dbReference type="InterPro" id="IPR009023">
    <property type="entry name" value="HMG_CoA_Rdtase_NAD(P)-bd_sf"/>
</dbReference>
<dbReference type="PROSITE" id="PS00066">
    <property type="entry name" value="HMG_COA_REDUCTASE_1"/>
    <property type="match status" value="1"/>
</dbReference>
<dbReference type="UniPathway" id="UPA00257">
    <property type="reaction ID" value="UER00367"/>
</dbReference>
<organism evidence="4 5">
    <name type="scientific">Cellulophaga tyrosinoxydans</name>
    <dbReference type="NCBI Taxonomy" id="504486"/>
    <lineage>
        <taxon>Bacteria</taxon>
        <taxon>Pseudomonadati</taxon>
        <taxon>Bacteroidota</taxon>
        <taxon>Flavobacteriia</taxon>
        <taxon>Flavobacteriales</taxon>
        <taxon>Flavobacteriaceae</taxon>
        <taxon>Cellulophaga</taxon>
    </lineage>
</organism>
<sequence>MITPIEGFSKLTKDQKIEWIAKNYTVNSEETIQIINRYWNSDDTLQKLHDEFIENTITNYYLPLGIAPNFLINNKLYAIPMAIEESSVVAAASKAAKFWLNRGGFKTSVINTEKVGQVHFMYHGAIAKLEKFFLDIKPILLEDTAILTKNMEKRGGGILAIELRNKTKSLEDYYQLHCTFETQDAMGANFINSCLEQLATTFKREFENSSLFTSSQEQLEVVMSILSNYVPNCLVKAEVSCPVSQLSDDKLITGEEFAKKMVRAVNIAKVEPYRAVTHNKGIMNGIDAVVLATGNDFRAVEAGIHAYAAKNGQYTSLTNASVENDIFKFSIDIPLALGTVGGLTSLHPLSKLALEILQKPSARELMQIVAVAGLAQNFAAVRSLVTTGIQQGHMKMHLMNILNQLGASETEKKALIHHFKSHTVTHSAVITEYEKLKNSDV</sequence>
<dbReference type="RefSeq" id="WP_084060589.1">
    <property type="nucleotide sequence ID" value="NZ_FWXO01000001.1"/>
</dbReference>
<dbReference type="GO" id="GO:0004420">
    <property type="term" value="F:hydroxymethylglutaryl-CoA reductase (NADPH) activity"/>
    <property type="evidence" value="ECO:0007669"/>
    <property type="project" value="InterPro"/>
</dbReference>
<dbReference type="GO" id="GO:0140643">
    <property type="term" value="F:hydroxymethylglutaryl-CoA reductase (NADH) activity"/>
    <property type="evidence" value="ECO:0007669"/>
    <property type="project" value="UniProtKB-EC"/>
</dbReference>
<accession>A0A1W1ZB69</accession>
<dbReference type="STRING" id="504486.SAMN05660703_1334"/>
<evidence type="ECO:0000313" key="5">
    <source>
        <dbReference type="Proteomes" id="UP000192360"/>
    </source>
</evidence>
<keyword evidence="5" id="KW-1185">Reference proteome</keyword>
<dbReference type="Proteomes" id="UP000192360">
    <property type="component" value="Unassembled WGS sequence"/>
</dbReference>
<evidence type="ECO:0000256" key="3">
    <source>
        <dbReference type="RuleBase" id="RU361219"/>
    </source>
</evidence>
<dbReference type="InterPro" id="IPR023074">
    <property type="entry name" value="HMG_CoA_Rdtase_cat_sf"/>
</dbReference>
<dbReference type="Gene3D" id="1.10.8.660">
    <property type="match status" value="1"/>
</dbReference>
<keyword evidence="2 3" id="KW-0560">Oxidoreductase</keyword>
<dbReference type="PRINTS" id="PR00071">
    <property type="entry name" value="HMGCOARDTASE"/>
</dbReference>
<keyword evidence="3" id="KW-0520">NAD</keyword>
<dbReference type="EMBL" id="FWXO01000001">
    <property type="protein sequence ID" value="SMC45679.1"/>
    <property type="molecule type" value="Genomic_DNA"/>
</dbReference>
<dbReference type="OrthoDB" id="9764892at2"/>
<evidence type="ECO:0000256" key="1">
    <source>
        <dbReference type="ARBA" id="ARBA00007661"/>
    </source>
</evidence>